<dbReference type="EMBL" id="JALJOS010000024">
    <property type="protein sequence ID" value="KAK9825541.1"/>
    <property type="molecule type" value="Genomic_DNA"/>
</dbReference>
<evidence type="ECO:0000256" key="4">
    <source>
        <dbReference type="ARBA" id="ARBA00022695"/>
    </source>
</evidence>
<dbReference type="InterPro" id="IPR023211">
    <property type="entry name" value="DNA_pol_palm_dom_sf"/>
</dbReference>
<organism evidence="18 19">
    <name type="scientific">Apatococcus lobatus</name>
    <dbReference type="NCBI Taxonomy" id="904363"/>
    <lineage>
        <taxon>Eukaryota</taxon>
        <taxon>Viridiplantae</taxon>
        <taxon>Chlorophyta</taxon>
        <taxon>core chlorophytes</taxon>
        <taxon>Trebouxiophyceae</taxon>
        <taxon>Chlorellales</taxon>
        <taxon>Chlorellaceae</taxon>
        <taxon>Apatococcus</taxon>
    </lineage>
</organism>
<evidence type="ECO:0000259" key="17">
    <source>
        <dbReference type="Pfam" id="PF12254"/>
    </source>
</evidence>
<keyword evidence="4 12" id="KW-0548">Nucleotidyltransferase</keyword>
<dbReference type="InterPro" id="IPR017964">
    <property type="entry name" value="DNA-dir_DNA_pol_B_CS"/>
</dbReference>
<dbReference type="GO" id="GO:0003697">
    <property type="term" value="F:single-stranded DNA binding"/>
    <property type="evidence" value="ECO:0007669"/>
    <property type="project" value="TreeGrafter"/>
</dbReference>
<keyword evidence="8" id="KW-0862">Zinc</keyword>
<dbReference type="InterPro" id="IPR045846">
    <property type="entry name" value="POLBc_alpha"/>
</dbReference>
<feature type="domain" description="DNA polymerase alpha catalytic subunit N-terminal" evidence="17">
    <location>
        <begin position="19"/>
        <end position="85"/>
    </location>
</feature>
<dbReference type="FunFam" id="1.10.287.690:FF:000003">
    <property type="entry name" value="DNA polymerase"/>
    <property type="match status" value="1"/>
</dbReference>
<evidence type="ECO:0000259" key="14">
    <source>
        <dbReference type="Pfam" id="PF00136"/>
    </source>
</evidence>
<dbReference type="SMART" id="SM00486">
    <property type="entry name" value="POLBc"/>
    <property type="match status" value="1"/>
</dbReference>
<keyword evidence="7" id="KW-0863">Zinc-finger</keyword>
<dbReference type="SUPFAM" id="SSF53098">
    <property type="entry name" value="Ribonuclease H-like"/>
    <property type="match status" value="1"/>
</dbReference>
<dbReference type="InterPro" id="IPR043502">
    <property type="entry name" value="DNA/RNA_pol_sf"/>
</dbReference>
<dbReference type="EC" id="2.7.7.7" evidence="12"/>
<evidence type="ECO:0000256" key="8">
    <source>
        <dbReference type="ARBA" id="ARBA00022833"/>
    </source>
</evidence>
<keyword evidence="6" id="KW-0479">Metal-binding</keyword>
<dbReference type="GO" id="GO:0033554">
    <property type="term" value="P:cellular response to stress"/>
    <property type="evidence" value="ECO:0007669"/>
    <property type="project" value="UniProtKB-ARBA"/>
</dbReference>
<evidence type="ECO:0000256" key="10">
    <source>
        <dbReference type="ARBA" id="ARBA00023125"/>
    </source>
</evidence>
<dbReference type="InterPro" id="IPR042087">
    <property type="entry name" value="DNA_pol_B_thumb"/>
</dbReference>
<evidence type="ECO:0000313" key="18">
    <source>
        <dbReference type="EMBL" id="KAK9825541.1"/>
    </source>
</evidence>
<dbReference type="InterPro" id="IPR015088">
    <property type="entry name" value="Znf_DNA-dir_DNA_pol_B_alpha"/>
</dbReference>
<feature type="compositionally biased region" description="Acidic residues" evidence="13">
    <location>
        <begin position="65"/>
        <end position="94"/>
    </location>
</feature>
<accession>A0AAW1QVR1</accession>
<dbReference type="GO" id="GO:0000166">
    <property type="term" value="F:nucleotide binding"/>
    <property type="evidence" value="ECO:0007669"/>
    <property type="project" value="InterPro"/>
</dbReference>
<dbReference type="InterPro" id="IPR006133">
    <property type="entry name" value="DNA-dir_DNA_pol_B_exonuc"/>
</dbReference>
<evidence type="ECO:0000256" key="9">
    <source>
        <dbReference type="ARBA" id="ARBA00022932"/>
    </source>
</evidence>
<dbReference type="GO" id="GO:0003682">
    <property type="term" value="F:chromatin binding"/>
    <property type="evidence" value="ECO:0007669"/>
    <property type="project" value="TreeGrafter"/>
</dbReference>
<dbReference type="NCBIfam" id="TIGR00592">
    <property type="entry name" value="pol2"/>
    <property type="match status" value="1"/>
</dbReference>
<dbReference type="PANTHER" id="PTHR45861:SF1">
    <property type="entry name" value="DNA POLYMERASE ALPHA CATALYTIC SUBUNIT"/>
    <property type="match status" value="1"/>
</dbReference>
<keyword evidence="19" id="KW-1185">Reference proteome</keyword>
<dbReference type="Gene3D" id="3.30.420.10">
    <property type="entry name" value="Ribonuclease H-like superfamily/Ribonuclease H"/>
    <property type="match status" value="1"/>
</dbReference>
<feature type="domain" description="DNA-directed DNA polymerase family B exonuclease" evidence="15">
    <location>
        <begin position="549"/>
        <end position="805"/>
    </location>
</feature>
<dbReference type="FunFam" id="1.10.132.60:FF:000004">
    <property type="entry name" value="DNA polymerase"/>
    <property type="match status" value="1"/>
</dbReference>
<dbReference type="Gene3D" id="1.10.132.60">
    <property type="entry name" value="DNA polymerase family B, C-terminal domain"/>
    <property type="match status" value="1"/>
</dbReference>
<keyword evidence="5 12" id="KW-0235">DNA replication</keyword>
<dbReference type="GO" id="GO:0008270">
    <property type="term" value="F:zinc ion binding"/>
    <property type="evidence" value="ECO:0007669"/>
    <property type="project" value="UniProtKB-KW"/>
</dbReference>
<dbReference type="Gene3D" id="3.30.70.2820">
    <property type="match status" value="1"/>
</dbReference>
<dbReference type="GO" id="GO:0003688">
    <property type="term" value="F:DNA replication origin binding"/>
    <property type="evidence" value="ECO:0007669"/>
    <property type="project" value="TreeGrafter"/>
</dbReference>
<dbReference type="Pfam" id="PF00136">
    <property type="entry name" value="DNA_pol_B"/>
    <property type="match status" value="1"/>
</dbReference>
<feature type="compositionally biased region" description="Low complexity" evidence="13">
    <location>
        <begin position="124"/>
        <end position="140"/>
    </location>
</feature>
<dbReference type="PROSITE" id="PS00116">
    <property type="entry name" value="DNA_POLYMERASE_B"/>
    <property type="match status" value="1"/>
</dbReference>
<dbReference type="Pfam" id="PF12254">
    <property type="entry name" value="DNA_pol_alpha_N"/>
    <property type="match status" value="1"/>
</dbReference>
<keyword evidence="10 12" id="KW-0238">DNA-binding</keyword>
<evidence type="ECO:0000256" key="3">
    <source>
        <dbReference type="ARBA" id="ARBA00022679"/>
    </source>
</evidence>
<dbReference type="InterPro" id="IPR024647">
    <property type="entry name" value="DNA_pol_a_cat_su_N"/>
</dbReference>
<dbReference type="Pfam" id="PF03104">
    <property type="entry name" value="DNA_pol_B_exo1"/>
    <property type="match status" value="1"/>
</dbReference>
<dbReference type="CDD" id="cd05776">
    <property type="entry name" value="DNA_polB_alpha_exo"/>
    <property type="match status" value="1"/>
</dbReference>
<dbReference type="Gene3D" id="1.10.3200.20">
    <property type="entry name" value="DNA Polymerase alpha, zinc finger"/>
    <property type="match status" value="1"/>
</dbReference>
<dbReference type="GO" id="GO:1902975">
    <property type="term" value="P:mitotic DNA replication initiation"/>
    <property type="evidence" value="ECO:0007669"/>
    <property type="project" value="InterPro"/>
</dbReference>
<dbReference type="SUPFAM" id="SSF56672">
    <property type="entry name" value="DNA/RNA polymerases"/>
    <property type="match status" value="1"/>
</dbReference>
<evidence type="ECO:0000256" key="7">
    <source>
        <dbReference type="ARBA" id="ARBA00022771"/>
    </source>
</evidence>
<feature type="domain" description="DNA-directed DNA polymerase family B multifunctional" evidence="14">
    <location>
        <begin position="871"/>
        <end position="1314"/>
    </location>
</feature>
<dbReference type="InterPro" id="IPR006134">
    <property type="entry name" value="DNA-dir_DNA_pol_B_multi_dom"/>
</dbReference>
<dbReference type="Proteomes" id="UP001438707">
    <property type="component" value="Unassembled WGS sequence"/>
</dbReference>
<dbReference type="Gene3D" id="2.40.50.730">
    <property type="match status" value="1"/>
</dbReference>
<evidence type="ECO:0000256" key="6">
    <source>
        <dbReference type="ARBA" id="ARBA00022723"/>
    </source>
</evidence>
<protein>
    <recommendedName>
        <fullName evidence="12">DNA polymerase</fullName>
        <ecNumber evidence="12">2.7.7.7</ecNumber>
    </recommendedName>
</protein>
<dbReference type="GO" id="GO:0003887">
    <property type="term" value="F:DNA-directed DNA polymerase activity"/>
    <property type="evidence" value="ECO:0007669"/>
    <property type="project" value="UniProtKB-KW"/>
</dbReference>
<evidence type="ECO:0000256" key="2">
    <source>
        <dbReference type="ARBA" id="ARBA00005755"/>
    </source>
</evidence>
<reference evidence="18 19" key="1">
    <citation type="journal article" date="2024" name="Nat. Commun.">
        <title>Phylogenomics reveals the evolutionary origins of lichenization in chlorophyte algae.</title>
        <authorList>
            <person name="Puginier C."/>
            <person name="Libourel C."/>
            <person name="Otte J."/>
            <person name="Skaloud P."/>
            <person name="Haon M."/>
            <person name="Grisel S."/>
            <person name="Petersen M."/>
            <person name="Berrin J.G."/>
            <person name="Delaux P.M."/>
            <person name="Dal Grande F."/>
            <person name="Keller J."/>
        </authorList>
    </citation>
    <scope>NUCLEOTIDE SEQUENCE [LARGE SCALE GENOMIC DNA]</scope>
    <source>
        <strain evidence="18 19">SAG 2145</strain>
    </source>
</reference>
<feature type="domain" description="Zinc finger DNA-directed DNA polymerase family B alpha" evidence="16">
    <location>
        <begin position="1361"/>
        <end position="1569"/>
    </location>
</feature>
<dbReference type="GO" id="GO:0006272">
    <property type="term" value="P:leading strand elongation"/>
    <property type="evidence" value="ECO:0007669"/>
    <property type="project" value="TreeGrafter"/>
</dbReference>
<dbReference type="PRINTS" id="PR00106">
    <property type="entry name" value="DNAPOLB"/>
</dbReference>
<sequence>MDDSRGKRAKPVSKAKSALAELAELRRTGQKRIATYEFEEEADVYDTMNDDEYSKFTAQRRDEAGDFIEDDDGLGYADMGDEDDWSQAAEEEGAVAEAGGRKRKDGGDGTKETGRNKKPATDPAAQQARQRMQKMFAAAAGQSRKPVKVNEHTSDSMLDDILGDLGGAPASRPQPAKSAPRSNPAFSAPHSQRSLTRPAAKPAKPRMSLDRRPSSLPRSRFVQESVAGPSMHMNAGTSDDVHDAGPDSDHHDAPDDDGEPADMDDAEMADALCAAAEDAAHDQEQQLGSADESRNEPGPGSPPGISDQPAAATPLARLRPGAVKEEHALSAEAKEKAGLATPAPMFPAPATPASAAPASGWQQIQSVEPDEGGVKEEAAADWVDDGSLPLDEDGLLPFYFLDAHEEPSQPGVVHLFGKVPEQRRHLSCCAVIRGFSVNLFFVPRPGAMPSAGNPQLTSLEHEAQSNPAAKPHLLRFVHENSGDLKQEVRQLLASHGISQFTMKPVQRGYAFEDPAIPHGQHWVLKVKYPATGSRLPLGLKGEHFGAVLGTNQSVLEMLLLKRRVKGPGWLALKHPTRITAELQASWCKLEVDVASHKQVLSTAAGLQDRAPPTLLVTALNLKTYLNPQTNENEVVAASVVYLSHVPTDAPTPLETVHDRRKVHHFSTVRRLNGQPFPTGFDAEVQKANAGNPGPAVLMQQASERALLTGLLARLRTLDPDAIVGHNLTAFDMDVLLHRFQAHKVPQWSRIGRLKRSRMPSLAGGGHAFGGGAGPGMQTVLAGRLLVDTYLAARETVKEVDYSLATLSRSLLSQDRSDLQASSIPGKYESAAGLMSLVQHAESDAWLALSLACVLNVLPLSCQLSTLSGSLWSRALQGQRAQRIEMLLLHEFHQRKFLLPDKLTHKERDRLAKAADPDASESAPAAGSKRKPAYAGGLVLDPKKGLYDSYVLLLDFNSLYPSIIQEYNICFTTVQRPQGGESPALPTPSEDLAVLPKVISMLVQRRRQVKNLMKDEKNEERRQQLNIRQQALKLTANSMYGCLGFGGSRFYARPLAELITAQGREILQSTVDLVQNTLNVEVIYGDTDSIMINTGKEVLQDVLALGNAVKREVNKRYRKLEIEMDGIYKSMLLLQKKKYAAIRMEPTGEEIVEQKGLDIVRRDWCPLSKDCGNFALRHILSGEPRDEVVAAIHEHLEQVKTAVDEGSVPLHKFIITKQLTKQPSEYPDAANQPHVQVALRRRAANMRSAASQGDTVPYIICVKKAEDGSIEATKGLAERAYHPEEISESNQLSVDTEYYLAQQLHPVVSRLCAPIEGTDAARLAACLGLDPSRFQGASGTAAGAGDAGEDAREDALLAPGSSLDDPSRYQKCEPLWLQSTEGARFPMTSLEDVARGTVAAQSALEPPDAVSGSGEGCLTAAQLANQARLRAREAVSEYYNGWLQSDDELNPCTTRNICLHTQEDEQAGTASANPSSTGRMHRKVTEAALHNQLTHYSRQLDWRGALWRTFPAPAPGSQPAQGGGAAALAEKRAAGDGHLASLKPTLQPACAALQRLINCSRHGWVDLSGLLSGLTAA</sequence>
<evidence type="ECO:0000256" key="5">
    <source>
        <dbReference type="ARBA" id="ARBA00022705"/>
    </source>
</evidence>
<dbReference type="PANTHER" id="PTHR45861">
    <property type="entry name" value="DNA POLYMERASE ALPHA CATALYTIC SUBUNIT"/>
    <property type="match status" value="1"/>
</dbReference>
<evidence type="ECO:0000259" key="16">
    <source>
        <dbReference type="Pfam" id="PF08996"/>
    </source>
</evidence>
<keyword evidence="9 12" id="KW-0239">DNA-directed DNA polymerase</keyword>
<dbReference type="GO" id="GO:0005658">
    <property type="term" value="C:alpha DNA polymerase:primase complex"/>
    <property type="evidence" value="ECO:0007669"/>
    <property type="project" value="TreeGrafter"/>
</dbReference>
<dbReference type="Pfam" id="PF08996">
    <property type="entry name" value="zf-DNA_Pol"/>
    <property type="match status" value="1"/>
</dbReference>
<feature type="region of interest" description="Disordered" evidence="13">
    <location>
        <begin position="60"/>
        <end position="310"/>
    </location>
</feature>
<comment type="caution">
    <text evidence="18">The sequence shown here is derived from an EMBL/GenBank/DDBJ whole genome shotgun (WGS) entry which is preliminary data.</text>
</comment>
<feature type="compositionally biased region" description="Basic and acidic residues" evidence="13">
    <location>
        <begin position="239"/>
        <end position="253"/>
    </location>
</feature>
<feature type="compositionally biased region" description="Polar residues" evidence="13">
    <location>
        <begin position="180"/>
        <end position="195"/>
    </location>
</feature>
<dbReference type="InterPro" id="IPR006172">
    <property type="entry name" value="DNA-dir_DNA_pol_B"/>
</dbReference>
<dbReference type="CDD" id="cd05532">
    <property type="entry name" value="POLBc_alpha"/>
    <property type="match status" value="1"/>
</dbReference>
<proteinExistence type="inferred from homology"/>
<feature type="compositionally biased region" description="Basic and acidic residues" evidence="13">
    <location>
        <begin position="105"/>
        <end position="115"/>
    </location>
</feature>
<evidence type="ECO:0000313" key="19">
    <source>
        <dbReference type="Proteomes" id="UP001438707"/>
    </source>
</evidence>
<keyword evidence="11" id="KW-0539">Nucleus</keyword>
<dbReference type="InterPro" id="IPR012337">
    <property type="entry name" value="RNaseH-like_sf"/>
</dbReference>
<evidence type="ECO:0000259" key="15">
    <source>
        <dbReference type="Pfam" id="PF03104"/>
    </source>
</evidence>
<dbReference type="InterPro" id="IPR036397">
    <property type="entry name" value="RNaseH_sf"/>
</dbReference>
<comment type="catalytic activity">
    <reaction evidence="12">
        <text>DNA(n) + a 2'-deoxyribonucleoside 5'-triphosphate = DNA(n+1) + diphosphate</text>
        <dbReference type="Rhea" id="RHEA:22508"/>
        <dbReference type="Rhea" id="RHEA-COMP:17339"/>
        <dbReference type="Rhea" id="RHEA-COMP:17340"/>
        <dbReference type="ChEBI" id="CHEBI:33019"/>
        <dbReference type="ChEBI" id="CHEBI:61560"/>
        <dbReference type="ChEBI" id="CHEBI:173112"/>
        <dbReference type="EC" id="2.7.7.7"/>
    </reaction>
</comment>
<keyword evidence="3 12" id="KW-0808">Transferase</keyword>
<dbReference type="InterPro" id="IPR038256">
    <property type="entry name" value="Pol_alpha_znc_sf"/>
</dbReference>
<gene>
    <name evidence="18" type="ORF">WJX74_005272</name>
</gene>
<feature type="region of interest" description="Disordered" evidence="13">
    <location>
        <begin position="341"/>
        <end position="361"/>
    </location>
</feature>
<evidence type="ECO:0000256" key="1">
    <source>
        <dbReference type="ARBA" id="ARBA00004123"/>
    </source>
</evidence>
<evidence type="ECO:0000256" key="13">
    <source>
        <dbReference type="SAM" id="MobiDB-lite"/>
    </source>
</evidence>
<dbReference type="GO" id="GO:0006273">
    <property type="term" value="P:lagging strand elongation"/>
    <property type="evidence" value="ECO:0007669"/>
    <property type="project" value="TreeGrafter"/>
</dbReference>
<dbReference type="Gene3D" id="3.90.1600.10">
    <property type="entry name" value="Palm domain of DNA polymerase"/>
    <property type="match status" value="2"/>
</dbReference>
<name>A0AAW1QVR1_9CHLO</name>
<comment type="similarity">
    <text evidence="2 12">Belongs to the DNA polymerase type-B family.</text>
</comment>
<comment type="subcellular location">
    <subcellularLocation>
        <location evidence="1">Nucleus</location>
    </subcellularLocation>
</comment>
<feature type="region of interest" description="Disordered" evidence="13">
    <location>
        <begin position="908"/>
        <end position="930"/>
    </location>
</feature>
<feature type="compositionally biased region" description="Acidic residues" evidence="13">
    <location>
        <begin position="254"/>
        <end position="268"/>
    </location>
</feature>
<evidence type="ECO:0000256" key="12">
    <source>
        <dbReference type="RuleBase" id="RU000442"/>
    </source>
</evidence>
<evidence type="ECO:0000256" key="11">
    <source>
        <dbReference type="ARBA" id="ARBA00023242"/>
    </source>
</evidence>